<feature type="compositionally biased region" description="Polar residues" evidence="1">
    <location>
        <begin position="354"/>
        <end position="365"/>
    </location>
</feature>
<dbReference type="GO" id="GO:0005516">
    <property type="term" value="F:calmodulin binding"/>
    <property type="evidence" value="ECO:0007669"/>
    <property type="project" value="InterPro"/>
</dbReference>
<feature type="compositionally biased region" description="Basic residues" evidence="1">
    <location>
        <begin position="51"/>
        <end position="60"/>
    </location>
</feature>
<feature type="region of interest" description="Disordered" evidence="1">
    <location>
        <begin position="1"/>
        <end position="170"/>
    </location>
</feature>
<feature type="compositionally biased region" description="Basic residues" evidence="1">
    <location>
        <begin position="128"/>
        <end position="153"/>
    </location>
</feature>
<accession>A0A2P2JIK0</accession>
<dbReference type="InterPro" id="IPR012417">
    <property type="entry name" value="CaM-bd_dom_pln"/>
</dbReference>
<feature type="domain" description="Calmodulin-binding" evidence="2">
    <location>
        <begin position="750"/>
        <end position="864"/>
    </location>
</feature>
<feature type="domain" description="Calmodulin-binding" evidence="2">
    <location>
        <begin position="1302"/>
        <end position="1413"/>
    </location>
</feature>
<sequence>MTPGVLETEAESDCSTASESSSMATESSSSSSSRHQSQDTNGNMGGAEPKRKVKKLRSIKLTRLPSLKLPTRQQAKVPSNCLTVSSSFAPTSPRSAPTEMPDASPSYMKTTTSSDAKKGTLQKSARTLSRRSSFKPAKRLARLSSKKLRRPLMRKSSGGNGLLKKSRSVRRANWDASPNYLEETSCSGPSNARFQASLFNSKSGITSSDENTKDSINIKPKLSSSDNKSIRAKNVTSTLRPSKVLTKMASLKTKRSSVKNCFQVPDCSINKATCSSALKDSKLPDRLELELGGSESMRPPISSMKVCPYSYCSLHGHNHSDPRSVKHFVPMRRRLLKAHMNMKFESQEKHTSNNKKGTQTSQTASYAGPAILEAAQDSREISQTRKIARPKSDLNGGTHGDDEGSSYSASVDEAMLDEVSHGEIDKQISEFPAGEKSPRVTCLTQSEANMECHSISTGEDKLISKCMIAGMNEEELIESSSYSGKQKLVLTVDQSDFTTFSTPQQKDPRAYDELPFKFTKSTCHEEVPLRTKVQQEVNGNTMPLDLCKDDLESSIMEASTTSVPLEEQSAIHGKENHNSADSEHDCSADLANKTQMDKQKHMGLWHLVYHHMVSGTATEDDTLPQLDKVEKNVEGEDAITYPVMESPGFSWDYSSADESKVVAAPDEGSQKFQLYKHNAIRLVQEALDKILSEIPDQSSDDQSVTSARNSDEQLSENDHGKDGELTISTSFDSSRDSALCEAAAANFKNDFTDRGEKSETNVREKPNQGTPKSWSNLRKIITLNRFLKTLEKVKDFNPRKPRYLPSEHDPEAEKVQLRHQTVLGRKNSEEWMLDYALQKVISTLAPAQKRKVALLVQAFETVIPPPEIGTHSMFNATISSQTTPVQCSSGSSNGQDSGRGTAGIFLCKTSCLDMSFKENQDQISDSSTTEWHIAPDLKETSPASRHAQRELGTPAPETPARQSKEEVAAFKFDHGSDNSIVKDERSKIINNSSVKLVKPELCDKPPPRQVEDLETSCEESPINGKILLKAPEQAGLFSASEVHDHDFKVHKEKLNSDNQIQGTDGQSDDPNVQIPDDSEESISNNEVTSLPFISEQLEEPSEVNEAKMKIRNKLIQAFNPPEDSESSWTTGTAHEKQTERQKHMQFWYFVYEHMLSGTATVLEESDKEEQGDDANLKIVMKNAYSDLGPPEINQDINIEHHPVSSRKVELQQIEAIRLVEEAIDEIPLTEIQDDSCDDRSIASDLVPDQEDLERAPTEEEELFPSTSICCTTVSFGESNDTEVKDGAVLGTKETWVNSDNMADQQKPETVAGNSCKLPRQKRWGHLKKMILLRRFINALEKVEKFNPGKPQFLPLDPGRDAEKVNLRHQDMGDRKNADEWMLDCALQQVVSKLTPVRKRKVKLLVEAFETVIPTVRS</sequence>
<name>A0A2P2JIK0_RHIMU</name>
<feature type="region of interest" description="Disordered" evidence="1">
    <location>
        <begin position="751"/>
        <end position="773"/>
    </location>
</feature>
<feature type="region of interest" description="Disordered" evidence="1">
    <location>
        <begin position="204"/>
        <end position="229"/>
    </location>
</feature>
<dbReference type="PANTHER" id="PTHR33923">
    <property type="entry name" value="CALMODULIN-BINDING PROTEIN-RELATED"/>
    <property type="match status" value="1"/>
</dbReference>
<feature type="region of interest" description="Disordered" evidence="1">
    <location>
        <begin position="694"/>
        <end position="728"/>
    </location>
</feature>
<dbReference type="InterPro" id="IPR044681">
    <property type="entry name" value="PICBP-like"/>
</dbReference>
<proteinExistence type="predicted"/>
<evidence type="ECO:0000313" key="3">
    <source>
        <dbReference type="EMBL" id="MBW93290.1"/>
    </source>
</evidence>
<feature type="region of interest" description="Disordered" evidence="1">
    <location>
        <begin position="922"/>
        <end position="963"/>
    </location>
</feature>
<reference evidence="3" key="1">
    <citation type="submission" date="2018-02" db="EMBL/GenBank/DDBJ databases">
        <title>Rhizophora mucronata_Transcriptome.</title>
        <authorList>
            <person name="Meera S.P."/>
            <person name="Sreeshan A."/>
            <person name="Augustine A."/>
        </authorList>
    </citation>
    <scope>NUCLEOTIDE SEQUENCE</scope>
    <source>
        <tissue evidence="3">Leaf</tissue>
    </source>
</reference>
<dbReference type="Pfam" id="PF07839">
    <property type="entry name" value="CaM_binding"/>
    <property type="match status" value="2"/>
</dbReference>
<feature type="compositionally biased region" description="Polar residues" evidence="1">
    <location>
        <begin position="695"/>
        <end position="708"/>
    </location>
</feature>
<evidence type="ECO:0000259" key="2">
    <source>
        <dbReference type="SMART" id="SM01054"/>
    </source>
</evidence>
<protein>
    <recommendedName>
        <fullName evidence="2">Calmodulin-binding domain-containing protein</fullName>
    </recommendedName>
</protein>
<feature type="compositionally biased region" description="Basic and acidic residues" evidence="1">
    <location>
        <begin position="751"/>
        <end position="766"/>
    </location>
</feature>
<feature type="compositionally biased region" description="Polar residues" evidence="1">
    <location>
        <begin position="1056"/>
        <end position="1070"/>
    </location>
</feature>
<feature type="region of interest" description="Disordered" evidence="1">
    <location>
        <begin position="345"/>
        <end position="365"/>
    </location>
</feature>
<feature type="region of interest" description="Disordered" evidence="1">
    <location>
        <begin position="378"/>
        <end position="408"/>
    </location>
</feature>
<feature type="compositionally biased region" description="Polar residues" evidence="1">
    <location>
        <begin position="71"/>
        <end position="95"/>
    </location>
</feature>
<evidence type="ECO:0000256" key="1">
    <source>
        <dbReference type="SAM" id="MobiDB-lite"/>
    </source>
</evidence>
<dbReference type="EMBL" id="GGEC01012807">
    <property type="protein sequence ID" value="MBW93290.1"/>
    <property type="molecule type" value="Transcribed_RNA"/>
</dbReference>
<dbReference type="PANTHER" id="PTHR33923:SF3">
    <property type="entry name" value="CALMODULIN BINDING PROTEIN PICBP"/>
    <property type="match status" value="1"/>
</dbReference>
<organism evidence="3">
    <name type="scientific">Rhizophora mucronata</name>
    <name type="common">Asiatic mangrove</name>
    <dbReference type="NCBI Taxonomy" id="61149"/>
    <lineage>
        <taxon>Eukaryota</taxon>
        <taxon>Viridiplantae</taxon>
        <taxon>Streptophyta</taxon>
        <taxon>Embryophyta</taxon>
        <taxon>Tracheophyta</taxon>
        <taxon>Spermatophyta</taxon>
        <taxon>Magnoliopsida</taxon>
        <taxon>eudicotyledons</taxon>
        <taxon>Gunneridae</taxon>
        <taxon>Pentapetalae</taxon>
        <taxon>rosids</taxon>
        <taxon>fabids</taxon>
        <taxon>Malpighiales</taxon>
        <taxon>Rhizophoraceae</taxon>
        <taxon>Rhizophora</taxon>
    </lineage>
</organism>
<dbReference type="SMART" id="SM01054">
    <property type="entry name" value="CaM_binding"/>
    <property type="match status" value="2"/>
</dbReference>
<feature type="compositionally biased region" description="Low complexity" evidence="1">
    <location>
        <begin position="13"/>
        <end position="33"/>
    </location>
</feature>
<feature type="region of interest" description="Disordered" evidence="1">
    <location>
        <begin position="1055"/>
        <end position="1082"/>
    </location>
</feature>